<dbReference type="InterPro" id="IPR011059">
    <property type="entry name" value="Metal-dep_hydrolase_composite"/>
</dbReference>
<protein>
    <submittedName>
        <fullName evidence="2">N-substituted formamide deformylase</fullName>
        <ecNumber evidence="2">3.5.1.91</ecNumber>
    </submittedName>
</protein>
<dbReference type="InterPro" id="IPR033932">
    <property type="entry name" value="YtcJ-like"/>
</dbReference>
<dbReference type="AlphaFoldDB" id="A0A2P2ECT2"/>
<dbReference type="InterPro" id="IPR032466">
    <property type="entry name" value="Metal_Hydrolase"/>
</dbReference>
<sequence length="549" mass="58147">MNRRDMMMLGASGLLAGPARAENSSNRLILTGGPIHTGLPGRPAAQALAIQGSRVKAIGRLKDVRAALPGAREIDLAGAAALPGLVDSHAHMTGIGLREMTLNLDQVKSITELQQTVADWVARHPTGPIVGRGWIETHWPEGRFPTRADVDAIVPDRPLLLGRSDGHAALANSVLLKLAGIDASTTAPAGGQILKDAHGNPTGMLIDNAQALVESQMPSPGPDLIREALIKADRLYASRGWTGLHNMSVSSQDLALLKLLAASGEVGLRVDNYLDIAFADQVLAHGPSADRTGRIRTRGVKIYSDGALGSRGAALLAPYADAPDSSGLLLTDEDVVLSVLRRAKKSGAQVAMHAIGDRGNRASLDWFEQVLGKAKTNKRWRIEHAQVVSPPDLPRFAAMGVIASMQPSHAIGDLYFAPARLGPERLKGAYAWTSLLRSGAVVCGGSDAPVEQGDPRIEFYAAIYRHALNGYVGPDWGLEERVNRQQALTMFTKAAAYAVGSDAQRGTLAPGQAASISVFSTDFMAARPADILSAKTFLTMVDGRIVFEG</sequence>
<name>A0A2P2ECT2_9PROT</name>
<dbReference type="Proteomes" id="UP000245086">
    <property type="component" value="Unassembled WGS sequence"/>
</dbReference>
<dbReference type="Gene3D" id="2.30.40.10">
    <property type="entry name" value="Urease, subunit C, domain 1"/>
    <property type="match status" value="1"/>
</dbReference>
<dbReference type="PANTHER" id="PTHR22642">
    <property type="entry name" value="IMIDAZOLONEPROPIONASE"/>
    <property type="match status" value="1"/>
</dbReference>
<comment type="caution">
    <text evidence="2">The sequence shown here is derived from an EMBL/GenBank/DDBJ whole genome shotgun (WGS) entry which is preliminary data.</text>
</comment>
<keyword evidence="3" id="KW-1185">Reference proteome</keyword>
<proteinExistence type="predicted"/>
<dbReference type="PANTHER" id="PTHR22642:SF2">
    <property type="entry name" value="PROTEIN LONG AFTER FAR-RED 3"/>
    <property type="match status" value="1"/>
</dbReference>
<dbReference type="RefSeq" id="WP_238165008.1">
    <property type="nucleotide sequence ID" value="NZ_BFBR01000008.1"/>
</dbReference>
<evidence type="ECO:0000313" key="2">
    <source>
        <dbReference type="EMBL" id="GBF58866.1"/>
    </source>
</evidence>
<dbReference type="Gene3D" id="3.20.20.140">
    <property type="entry name" value="Metal-dependent hydrolases"/>
    <property type="match status" value="1"/>
</dbReference>
<dbReference type="EMBL" id="BFBR01000008">
    <property type="protein sequence ID" value="GBF58866.1"/>
    <property type="molecule type" value="Genomic_DNA"/>
</dbReference>
<dbReference type="Pfam" id="PF07969">
    <property type="entry name" value="Amidohydro_3"/>
    <property type="match status" value="1"/>
</dbReference>
<dbReference type="CDD" id="cd01300">
    <property type="entry name" value="YtcJ_like"/>
    <property type="match status" value="1"/>
</dbReference>
<dbReference type="Gene3D" id="3.10.310.70">
    <property type="match status" value="1"/>
</dbReference>
<reference evidence="2 3" key="1">
    <citation type="journal article" date="2018" name="Genome Announc.">
        <title>Draft Genome Sequence of "Candidatus Phycosocius bacilliformis," an Alphaproteobacterial Ectosymbiont of the Hydrocarbon-Producing Green Alga Botryococcus braunii.</title>
        <authorList>
            <person name="Tanabe Y."/>
            <person name="Yamaguchi H."/>
            <person name="Watanabe M.M."/>
        </authorList>
    </citation>
    <scope>NUCLEOTIDE SEQUENCE [LARGE SCALE GENOMIC DNA]</scope>
    <source>
        <strain evidence="2 3">BOTRYCO-2</strain>
    </source>
</reference>
<feature type="domain" description="Amidohydrolase 3" evidence="1">
    <location>
        <begin position="72"/>
        <end position="547"/>
    </location>
</feature>
<dbReference type="InterPro" id="IPR013108">
    <property type="entry name" value="Amidohydro_3"/>
</dbReference>
<evidence type="ECO:0000259" key="1">
    <source>
        <dbReference type="Pfam" id="PF07969"/>
    </source>
</evidence>
<evidence type="ECO:0000313" key="3">
    <source>
        <dbReference type="Proteomes" id="UP000245086"/>
    </source>
</evidence>
<dbReference type="EC" id="3.5.1.91" evidence="2"/>
<accession>A0A2P2ECT2</accession>
<gene>
    <name evidence="2" type="primary">nfdA</name>
    <name evidence="2" type="ORF">PbB2_02555</name>
</gene>
<organism evidence="2 3">
    <name type="scientific">Candidatus Phycosocius bacilliformis</name>
    <dbReference type="NCBI Taxonomy" id="1445552"/>
    <lineage>
        <taxon>Bacteria</taxon>
        <taxon>Pseudomonadati</taxon>
        <taxon>Pseudomonadota</taxon>
        <taxon>Alphaproteobacteria</taxon>
        <taxon>Caulobacterales</taxon>
        <taxon>Caulobacterales incertae sedis</taxon>
        <taxon>Candidatus Phycosocius</taxon>
    </lineage>
</organism>
<dbReference type="SUPFAM" id="SSF51338">
    <property type="entry name" value="Composite domain of metallo-dependent hydrolases"/>
    <property type="match status" value="1"/>
</dbReference>
<keyword evidence="2" id="KW-0378">Hydrolase</keyword>
<dbReference type="SUPFAM" id="SSF51556">
    <property type="entry name" value="Metallo-dependent hydrolases"/>
    <property type="match status" value="1"/>
</dbReference>
<dbReference type="GO" id="GO:0016810">
    <property type="term" value="F:hydrolase activity, acting on carbon-nitrogen (but not peptide) bonds"/>
    <property type="evidence" value="ECO:0007669"/>
    <property type="project" value="InterPro"/>
</dbReference>